<gene>
    <name evidence="1" type="ORF">FSB_LOCUS40695</name>
</gene>
<reference evidence="1" key="1">
    <citation type="submission" date="2018-02" db="EMBL/GenBank/DDBJ databases">
        <authorList>
            <person name="Cohen D.B."/>
            <person name="Kent A.D."/>
        </authorList>
    </citation>
    <scope>NUCLEOTIDE SEQUENCE</scope>
</reference>
<organism evidence="1">
    <name type="scientific">Fagus sylvatica</name>
    <name type="common">Beechnut</name>
    <dbReference type="NCBI Taxonomy" id="28930"/>
    <lineage>
        <taxon>Eukaryota</taxon>
        <taxon>Viridiplantae</taxon>
        <taxon>Streptophyta</taxon>
        <taxon>Embryophyta</taxon>
        <taxon>Tracheophyta</taxon>
        <taxon>Spermatophyta</taxon>
        <taxon>Magnoliopsida</taxon>
        <taxon>eudicotyledons</taxon>
        <taxon>Gunneridae</taxon>
        <taxon>Pentapetalae</taxon>
        <taxon>rosids</taxon>
        <taxon>fabids</taxon>
        <taxon>Fagales</taxon>
        <taxon>Fagaceae</taxon>
        <taxon>Fagus</taxon>
    </lineage>
</organism>
<name>A0A2N9HM37_FAGSY</name>
<dbReference type="AlphaFoldDB" id="A0A2N9HM37"/>
<proteinExistence type="predicted"/>
<accession>A0A2N9HM37</accession>
<protein>
    <submittedName>
        <fullName evidence="1">Uncharacterized protein</fullName>
    </submittedName>
</protein>
<evidence type="ECO:0000313" key="1">
    <source>
        <dbReference type="EMBL" id="SPD12813.1"/>
    </source>
</evidence>
<sequence length="79" mass="9258">MCKKKQKEKWVSKINEVHAPIDNNHGLKIHLTTPVRSGYWGNRRWRWKWRRGVCGFGRFLEEEGLMGGEGEKGKSTENC</sequence>
<dbReference type="EMBL" id="OIVN01003668">
    <property type="protein sequence ID" value="SPD12813.1"/>
    <property type="molecule type" value="Genomic_DNA"/>
</dbReference>